<feature type="domain" description="Aminopeptidase P N-terminal" evidence="7">
    <location>
        <begin position="1"/>
        <end position="51"/>
    </location>
</feature>
<dbReference type="EMBL" id="JAKCXM010000001">
    <property type="protein sequence ID" value="KAJ0410420.1"/>
    <property type="molecule type" value="Genomic_DNA"/>
</dbReference>
<proteinExistence type="inferred from homology"/>
<dbReference type="Pfam" id="PF00557">
    <property type="entry name" value="Peptidase_M24"/>
    <property type="match status" value="1"/>
</dbReference>
<keyword evidence="4" id="KW-0378">Hydrolase</keyword>
<keyword evidence="5" id="KW-0464">Manganese</keyword>
<dbReference type="SUPFAM" id="SSF53092">
    <property type="entry name" value="Creatinase/prolidase N-terminal domain"/>
    <property type="match status" value="1"/>
</dbReference>
<gene>
    <name evidence="8" type="ORF">P43SY_002752</name>
</gene>
<dbReference type="InterPro" id="IPR001714">
    <property type="entry name" value="Pept_M24_MAP"/>
</dbReference>
<evidence type="ECO:0000256" key="4">
    <source>
        <dbReference type="ARBA" id="ARBA00022801"/>
    </source>
</evidence>
<dbReference type="Gene3D" id="3.40.350.10">
    <property type="entry name" value="Creatinase/prolidase N-terminal domain"/>
    <property type="match status" value="1"/>
</dbReference>
<keyword evidence="9" id="KW-1185">Reference proteome</keyword>
<dbReference type="InterPro" id="IPR000994">
    <property type="entry name" value="Pept_M24"/>
</dbReference>
<evidence type="ECO:0000256" key="3">
    <source>
        <dbReference type="ARBA" id="ARBA00022723"/>
    </source>
</evidence>
<comment type="caution">
    <text evidence="8">The sequence shown here is derived from an EMBL/GenBank/DDBJ whole genome shotgun (WGS) entry which is preliminary data.</text>
</comment>
<dbReference type="AlphaFoldDB" id="A0AAD5MAH6"/>
<dbReference type="Gene3D" id="3.90.230.10">
    <property type="entry name" value="Creatinase/methionine aminopeptidase superfamily"/>
    <property type="match status" value="1"/>
</dbReference>
<evidence type="ECO:0000313" key="8">
    <source>
        <dbReference type="EMBL" id="KAJ0410420.1"/>
    </source>
</evidence>
<sequence>MFVRPRDAHSEQWDGARVGVDGAKERYGADEAFQLSDMETQLGKLLGGMQQVFVLSPEQGRYPNEFLRATQQFHDKFFAGDVLVEQLRLIKSEHELERMRFAADIAAGGFIEMMTRTRAGMTELALAAEFEAHSKRNGALWTSFPCVVGSGANAAVIHYLSKRNVLQPSDLVLVDSGCEVPGYYVSDITRTWPVTSSAALSAAQRDLYELTLDVQKQCLTHLQQQLSTGQSITLDQLHAFASHLLTKGLRSFGILGPSSTTRDLHRYNPTHIGHYLGMDVHDTAHISRSVPLRPGMVITVEPGVYLPRHDASLREEFRGIGIRIEDDVIIKDGGIEISTSRVPKELVEIDALRE</sequence>
<evidence type="ECO:0000256" key="1">
    <source>
        <dbReference type="ARBA" id="ARBA00001936"/>
    </source>
</evidence>
<evidence type="ECO:0008006" key="10">
    <source>
        <dbReference type="Google" id="ProtNLM"/>
    </source>
</evidence>
<comment type="similarity">
    <text evidence="2">Belongs to the peptidase M24B family.</text>
</comment>
<dbReference type="InterPro" id="IPR052433">
    <property type="entry name" value="X-Pro_dipept-like"/>
</dbReference>
<protein>
    <recommendedName>
        <fullName evidence="10">Xaa-Pro aminopeptidase</fullName>
    </recommendedName>
</protein>
<dbReference type="Proteomes" id="UP001209570">
    <property type="component" value="Unassembled WGS sequence"/>
</dbReference>
<dbReference type="PANTHER" id="PTHR43226">
    <property type="entry name" value="XAA-PRO AMINOPEPTIDASE 3"/>
    <property type="match status" value="1"/>
</dbReference>
<dbReference type="SUPFAM" id="SSF55920">
    <property type="entry name" value="Creatinase/aminopeptidase"/>
    <property type="match status" value="1"/>
</dbReference>
<evidence type="ECO:0000259" key="7">
    <source>
        <dbReference type="Pfam" id="PF05195"/>
    </source>
</evidence>
<evidence type="ECO:0000256" key="5">
    <source>
        <dbReference type="ARBA" id="ARBA00023211"/>
    </source>
</evidence>
<dbReference type="Pfam" id="PF05195">
    <property type="entry name" value="AMP_N"/>
    <property type="match status" value="1"/>
</dbReference>
<organism evidence="8 9">
    <name type="scientific">Pythium insidiosum</name>
    <name type="common">Pythiosis disease agent</name>
    <dbReference type="NCBI Taxonomy" id="114742"/>
    <lineage>
        <taxon>Eukaryota</taxon>
        <taxon>Sar</taxon>
        <taxon>Stramenopiles</taxon>
        <taxon>Oomycota</taxon>
        <taxon>Peronosporomycetes</taxon>
        <taxon>Pythiales</taxon>
        <taxon>Pythiaceae</taxon>
        <taxon>Pythium</taxon>
    </lineage>
</organism>
<dbReference type="PRINTS" id="PR00599">
    <property type="entry name" value="MAPEPTIDASE"/>
</dbReference>
<accession>A0AAD5MAH6</accession>
<evidence type="ECO:0000256" key="2">
    <source>
        <dbReference type="ARBA" id="ARBA00008766"/>
    </source>
</evidence>
<reference evidence="8" key="1">
    <citation type="submission" date="2021-12" db="EMBL/GenBank/DDBJ databases">
        <title>Prjna785345.</title>
        <authorList>
            <person name="Rujirawat T."/>
            <person name="Krajaejun T."/>
        </authorList>
    </citation>
    <scope>NUCLEOTIDE SEQUENCE</scope>
    <source>
        <strain evidence="8">Pi057C3</strain>
    </source>
</reference>
<dbReference type="GO" id="GO:0070006">
    <property type="term" value="F:metalloaminopeptidase activity"/>
    <property type="evidence" value="ECO:0007669"/>
    <property type="project" value="InterPro"/>
</dbReference>
<comment type="cofactor">
    <cofactor evidence="1">
        <name>Mn(2+)</name>
        <dbReference type="ChEBI" id="CHEBI:29035"/>
    </cofactor>
</comment>
<dbReference type="GO" id="GO:0005739">
    <property type="term" value="C:mitochondrion"/>
    <property type="evidence" value="ECO:0007669"/>
    <property type="project" value="TreeGrafter"/>
</dbReference>
<dbReference type="InterPro" id="IPR036005">
    <property type="entry name" value="Creatinase/aminopeptidase-like"/>
</dbReference>
<dbReference type="GO" id="GO:0030145">
    <property type="term" value="F:manganese ion binding"/>
    <property type="evidence" value="ECO:0007669"/>
    <property type="project" value="InterPro"/>
</dbReference>
<keyword evidence="3" id="KW-0479">Metal-binding</keyword>
<dbReference type="InterPro" id="IPR029149">
    <property type="entry name" value="Creatin/AminoP/Spt16_N"/>
</dbReference>
<evidence type="ECO:0000259" key="6">
    <source>
        <dbReference type="Pfam" id="PF00557"/>
    </source>
</evidence>
<dbReference type="PANTHER" id="PTHR43226:SF4">
    <property type="entry name" value="XAA-PRO AMINOPEPTIDASE 3"/>
    <property type="match status" value="1"/>
</dbReference>
<evidence type="ECO:0000313" key="9">
    <source>
        <dbReference type="Proteomes" id="UP001209570"/>
    </source>
</evidence>
<dbReference type="InterPro" id="IPR007865">
    <property type="entry name" value="Aminopep_P_N"/>
</dbReference>
<dbReference type="GO" id="GO:0006508">
    <property type="term" value="P:proteolysis"/>
    <property type="evidence" value="ECO:0007669"/>
    <property type="project" value="TreeGrafter"/>
</dbReference>
<feature type="domain" description="Peptidase M24" evidence="6">
    <location>
        <begin position="97"/>
        <end position="331"/>
    </location>
</feature>
<name>A0AAD5MAH6_PYTIN</name>